<evidence type="ECO:0000313" key="8">
    <source>
        <dbReference type="Proteomes" id="UP000232323"/>
    </source>
</evidence>
<reference evidence="7 8" key="1">
    <citation type="submission" date="2017-08" db="EMBL/GenBank/DDBJ databases">
        <title>Acidophilic green algal genome provides insights into adaptation to an acidic environment.</title>
        <authorList>
            <person name="Hirooka S."/>
            <person name="Hirose Y."/>
            <person name="Kanesaki Y."/>
            <person name="Higuchi S."/>
            <person name="Fujiwara T."/>
            <person name="Onuma R."/>
            <person name="Era A."/>
            <person name="Ohbayashi R."/>
            <person name="Uzuka A."/>
            <person name="Nozaki H."/>
            <person name="Yoshikawa H."/>
            <person name="Miyagishima S.Y."/>
        </authorList>
    </citation>
    <scope>NUCLEOTIDE SEQUENCE [LARGE SCALE GENOMIC DNA]</scope>
    <source>
        <strain evidence="7 8">NIES-2499</strain>
    </source>
</reference>
<keyword evidence="2 4" id="KW-0195">Cyclin</keyword>
<evidence type="ECO:0000256" key="1">
    <source>
        <dbReference type="ARBA" id="ARBA00022618"/>
    </source>
</evidence>
<gene>
    <name evidence="7" type="ORF">CEUSTIGMA_g2539.t1</name>
</gene>
<dbReference type="AlphaFoldDB" id="A0A250WWC8"/>
<keyword evidence="8" id="KW-1185">Reference proteome</keyword>
<feature type="region of interest" description="Disordered" evidence="5">
    <location>
        <begin position="244"/>
        <end position="266"/>
    </location>
</feature>
<dbReference type="GO" id="GO:0051301">
    <property type="term" value="P:cell division"/>
    <property type="evidence" value="ECO:0007669"/>
    <property type="project" value="UniProtKB-KW"/>
</dbReference>
<dbReference type="EMBL" id="BEGY01000010">
    <property type="protein sequence ID" value="GAX75095.1"/>
    <property type="molecule type" value="Genomic_DNA"/>
</dbReference>
<dbReference type="SUPFAM" id="SSF47954">
    <property type="entry name" value="Cyclin-like"/>
    <property type="match status" value="1"/>
</dbReference>
<accession>A0A250WWC8</accession>
<dbReference type="InterPro" id="IPR039361">
    <property type="entry name" value="Cyclin"/>
</dbReference>
<dbReference type="InterPro" id="IPR013763">
    <property type="entry name" value="Cyclin-like_dom"/>
</dbReference>
<dbReference type="PANTHER" id="PTHR10177">
    <property type="entry name" value="CYCLINS"/>
    <property type="match status" value="1"/>
</dbReference>
<evidence type="ECO:0000256" key="5">
    <source>
        <dbReference type="SAM" id="MobiDB-lite"/>
    </source>
</evidence>
<comment type="similarity">
    <text evidence="4">Belongs to the cyclin family.</text>
</comment>
<dbReference type="Gene3D" id="1.10.472.10">
    <property type="entry name" value="Cyclin-like"/>
    <property type="match status" value="1"/>
</dbReference>
<comment type="caution">
    <text evidence="7">The sequence shown here is derived from an EMBL/GenBank/DDBJ whole genome shotgun (WGS) entry which is preliminary data.</text>
</comment>
<dbReference type="SMART" id="SM00385">
    <property type="entry name" value="CYCLIN"/>
    <property type="match status" value="1"/>
</dbReference>
<sequence length="457" mass="50347">MEARQTRKRSCKQALQSCLEIDVEIIPCKEKKICTGHLQNDLKVPAPASKFKNDLQSSQGHLPSSYPTASTFVSPNSREDLMSSAAHWRSREIHARPSRIWLLQDAINPGMRQILVEWLFDISMHMKLVKETYFLSINFLDRCLNSMKACKSTLQLIGITCLWLAAKYEEVHPPSAQELLELTENAYELQQMLCMESKILNILGFDLSIPTSLKFLDVHKQLVGTRSASVCLLATHLLELSTLTSSPSSPYTRISPTSFSQPSQAQAHSINSSRLNPFAPCSSSRTHCTDGLEECLPSPTPSDASDCTKFAVCRTPEQDINCSSPRSVQRASLLPQSHLLGAGGIADFSALADTLPSHLSAAALFTSLGLHSKHSKEALLQISEAASCSPQDIVKISQVLSNLHSYMRESKAPPSCMTTHYDAERASLQKKIQHILQTRTKSQHASFQAVGGTISQS</sequence>
<dbReference type="InterPro" id="IPR036915">
    <property type="entry name" value="Cyclin-like_sf"/>
</dbReference>
<protein>
    <recommendedName>
        <fullName evidence="6">Cyclin-like domain-containing protein</fullName>
    </recommendedName>
</protein>
<dbReference type="Proteomes" id="UP000232323">
    <property type="component" value="Unassembled WGS sequence"/>
</dbReference>
<dbReference type="InterPro" id="IPR006671">
    <property type="entry name" value="Cyclin_N"/>
</dbReference>
<feature type="domain" description="Cyclin-like" evidence="6">
    <location>
        <begin position="117"/>
        <end position="201"/>
    </location>
</feature>
<proteinExistence type="inferred from homology"/>
<evidence type="ECO:0000256" key="2">
    <source>
        <dbReference type="ARBA" id="ARBA00023127"/>
    </source>
</evidence>
<dbReference type="OrthoDB" id="5590282at2759"/>
<dbReference type="FunFam" id="1.10.472.10:FF:000001">
    <property type="entry name" value="G2/mitotic-specific cyclin"/>
    <property type="match status" value="1"/>
</dbReference>
<feature type="compositionally biased region" description="Polar residues" evidence="5">
    <location>
        <begin position="250"/>
        <end position="266"/>
    </location>
</feature>
<dbReference type="STRING" id="1157962.A0A250WWC8"/>
<evidence type="ECO:0000259" key="6">
    <source>
        <dbReference type="SMART" id="SM00385"/>
    </source>
</evidence>
<organism evidence="7 8">
    <name type="scientific">Chlamydomonas eustigma</name>
    <dbReference type="NCBI Taxonomy" id="1157962"/>
    <lineage>
        <taxon>Eukaryota</taxon>
        <taxon>Viridiplantae</taxon>
        <taxon>Chlorophyta</taxon>
        <taxon>core chlorophytes</taxon>
        <taxon>Chlorophyceae</taxon>
        <taxon>CS clade</taxon>
        <taxon>Chlamydomonadales</taxon>
        <taxon>Chlamydomonadaceae</taxon>
        <taxon>Chlamydomonas</taxon>
    </lineage>
</organism>
<evidence type="ECO:0000313" key="7">
    <source>
        <dbReference type="EMBL" id="GAX75095.1"/>
    </source>
</evidence>
<evidence type="ECO:0000256" key="4">
    <source>
        <dbReference type="RuleBase" id="RU000383"/>
    </source>
</evidence>
<evidence type="ECO:0000256" key="3">
    <source>
        <dbReference type="ARBA" id="ARBA00023306"/>
    </source>
</evidence>
<dbReference type="Pfam" id="PF00134">
    <property type="entry name" value="Cyclin_N"/>
    <property type="match status" value="1"/>
</dbReference>
<keyword evidence="1" id="KW-0132">Cell division</keyword>
<name>A0A250WWC8_9CHLO</name>
<keyword evidence="3" id="KW-0131">Cell cycle</keyword>